<protein>
    <recommendedName>
        <fullName evidence="3">TATA-box binding</fullName>
    </recommendedName>
</protein>
<sequence>MKVKVSILLLILISFLNMGAVSNKHIINNSFKDMETSVINKSQFKENGVKIQFKIKKDIKTEYLIVKENLMNNIKGIYKEIDKNKFEILNNDFNVNINLWNVDNYTYVEVILININPQYKTIHLKKILKELKNKDTEDMQTFLYYKGEINQEKNKNFVDEVINLEYLKDIDVIEINNGYTGTGILKSGEKVNFALANYNTNSYIIIGTPIIFTTY</sequence>
<dbReference type="InterPro" id="IPR036209">
    <property type="entry name" value="YwmB-like_sf"/>
</dbReference>
<dbReference type="Proteomes" id="UP000199263">
    <property type="component" value="Unassembled WGS sequence"/>
</dbReference>
<dbReference type="STRING" id="119641.SAMN05421842_102194"/>
<proteinExistence type="predicted"/>
<evidence type="ECO:0000313" key="2">
    <source>
        <dbReference type="Proteomes" id="UP000199263"/>
    </source>
</evidence>
<name>A0A1I1IGE8_9CLOT</name>
<organism evidence="1 2">
    <name type="scientific">Clostridium uliginosum</name>
    <dbReference type="NCBI Taxonomy" id="119641"/>
    <lineage>
        <taxon>Bacteria</taxon>
        <taxon>Bacillati</taxon>
        <taxon>Bacillota</taxon>
        <taxon>Clostridia</taxon>
        <taxon>Eubacteriales</taxon>
        <taxon>Clostridiaceae</taxon>
        <taxon>Clostridium</taxon>
    </lineage>
</organism>
<gene>
    <name evidence="1" type="ORF">SAMN05421842_102194</name>
</gene>
<dbReference type="AlphaFoldDB" id="A0A1I1IGE8"/>
<accession>A0A1I1IGE8</accession>
<dbReference type="EMBL" id="FOMG01000002">
    <property type="protein sequence ID" value="SFC32833.1"/>
    <property type="molecule type" value="Genomic_DNA"/>
</dbReference>
<evidence type="ECO:0008006" key="3">
    <source>
        <dbReference type="Google" id="ProtNLM"/>
    </source>
</evidence>
<keyword evidence="2" id="KW-1185">Reference proteome</keyword>
<evidence type="ECO:0000313" key="1">
    <source>
        <dbReference type="EMBL" id="SFC32833.1"/>
    </source>
</evidence>
<dbReference type="OrthoDB" id="1934444at2"/>
<dbReference type="RefSeq" id="WP_090088480.1">
    <property type="nucleotide sequence ID" value="NZ_FOMG01000002.1"/>
</dbReference>
<reference evidence="1 2" key="1">
    <citation type="submission" date="2016-10" db="EMBL/GenBank/DDBJ databases">
        <authorList>
            <person name="de Groot N.N."/>
        </authorList>
    </citation>
    <scope>NUCLEOTIDE SEQUENCE [LARGE SCALE GENOMIC DNA]</scope>
    <source>
        <strain evidence="1 2">DSM 12992</strain>
    </source>
</reference>
<dbReference type="SUPFAM" id="SSF143842">
    <property type="entry name" value="YwmB-like"/>
    <property type="match status" value="1"/>
</dbReference>